<evidence type="ECO:0000313" key="2">
    <source>
        <dbReference type="Proteomes" id="UP000199036"/>
    </source>
</evidence>
<dbReference type="SUPFAM" id="SSF55961">
    <property type="entry name" value="Bet v1-like"/>
    <property type="match status" value="1"/>
</dbReference>
<evidence type="ECO:0008006" key="3">
    <source>
        <dbReference type="Google" id="ProtNLM"/>
    </source>
</evidence>
<protein>
    <recommendedName>
        <fullName evidence="3">Carbon monoxide dehydrogenase subunit G</fullName>
    </recommendedName>
</protein>
<proteinExistence type="predicted"/>
<dbReference type="RefSeq" id="WP_091524728.1">
    <property type="nucleotide sequence ID" value="NZ_FOVI01000018.1"/>
</dbReference>
<dbReference type="EMBL" id="FOVI01000018">
    <property type="protein sequence ID" value="SFO05715.1"/>
    <property type="molecule type" value="Genomic_DNA"/>
</dbReference>
<gene>
    <name evidence="1" type="ORF">SAMN05421741_11864</name>
</gene>
<dbReference type="OrthoDB" id="1011799at2"/>
<dbReference type="STRING" id="913024.SAMN05421741_11864"/>
<name>A0A1I5E2G4_9FLAO</name>
<organism evidence="1 2">
    <name type="scientific">Paenimyroides ummariense</name>
    <dbReference type="NCBI Taxonomy" id="913024"/>
    <lineage>
        <taxon>Bacteria</taxon>
        <taxon>Pseudomonadati</taxon>
        <taxon>Bacteroidota</taxon>
        <taxon>Flavobacteriia</taxon>
        <taxon>Flavobacteriales</taxon>
        <taxon>Flavobacteriaceae</taxon>
        <taxon>Paenimyroides</taxon>
    </lineage>
</organism>
<reference evidence="2" key="1">
    <citation type="submission" date="2016-10" db="EMBL/GenBank/DDBJ databases">
        <authorList>
            <person name="Varghese N."/>
            <person name="Submissions S."/>
        </authorList>
    </citation>
    <scope>NUCLEOTIDE SEQUENCE [LARGE SCALE GENOMIC DNA]</scope>
    <source>
        <strain evidence="2">DS-12</strain>
    </source>
</reference>
<sequence length="130" mass="14453">MNLESPIVTVQKSSAYLFDALGNIKNFEKLMPENIAKFEVIDENCFEFALKGMPEIKLVKKSATPNTEVVLGAASSKLPFTLIAKLDEKSAEETNVQLFFEGDFNPMMAMMIKGPIGKFIETLAQNMVKL</sequence>
<dbReference type="Proteomes" id="UP000199036">
    <property type="component" value="Unassembled WGS sequence"/>
</dbReference>
<accession>A0A1I5E2G4</accession>
<evidence type="ECO:0000313" key="1">
    <source>
        <dbReference type="EMBL" id="SFO05715.1"/>
    </source>
</evidence>
<dbReference type="AlphaFoldDB" id="A0A1I5E2G4"/>
<keyword evidence="2" id="KW-1185">Reference proteome</keyword>